<reference evidence="1" key="1">
    <citation type="submission" date="2021-05" db="EMBL/GenBank/DDBJ databases">
        <authorList>
            <person name="Pan Q."/>
            <person name="Jouanno E."/>
            <person name="Zahm M."/>
            <person name="Klopp C."/>
            <person name="Cabau C."/>
            <person name="Louis A."/>
            <person name="Berthelot C."/>
            <person name="Parey E."/>
            <person name="Roest Crollius H."/>
            <person name="Montfort J."/>
            <person name="Robinson-Rechavi M."/>
            <person name="Bouchez O."/>
            <person name="Lampietro C."/>
            <person name="Lopez Roques C."/>
            <person name="Donnadieu C."/>
            <person name="Postlethwait J."/>
            <person name="Bobe J."/>
            <person name="Dillon D."/>
            <person name="Chandos A."/>
            <person name="von Hippel F."/>
            <person name="Guiguen Y."/>
        </authorList>
    </citation>
    <scope>NUCLEOTIDE SEQUENCE</scope>
    <source>
        <strain evidence="1">YG-Jan2019</strain>
    </source>
</reference>
<name>A0ACC2G189_DALPE</name>
<dbReference type="Proteomes" id="UP001157502">
    <property type="component" value="Chromosome 19"/>
</dbReference>
<dbReference type="EMBL" id="CM055746">
    <property type="protein sequence ID" value="KAJ7997391.1"/>
    <property type="molecule type" value="Genomic_DNA"/>
</dbReference>
<evidence type="ECO:0000313" key="1">
    <source>
        <dbReference type="EMBL" id="KAJ7997391.1"/>
    </source>
</evidence>
<keyword evidence="2" id="KW-1185">Reference proteome</keyword>
<accession>A0ACC2G189</accession>
<organism evidence="1 2">
    <name type="scientific">Dallia pectoralis</name>
    <name type="common">Alaska blackfish</name>
    <dbReference type="NCBI Taxonomy" id="75939"/>
    <lineage>
        <taxon>Eukaryota</taxon>
        <taxon>Metazoa</taxon>
        <taxon>Chordata</taxon>
        <taxon>Craniata</taxon>
        <taxon>Vertebrata</taxon>
        <taxon>Euteleostomi</taxon>
        <taxon>Actinopterygii</taxon>
        <taxon>Neopterygii</taxon>
        <taxon>Teleostei</taxon>
        <taxon>Protacanthopterygii</taxon>
        <taxon>Esociformes</taxon>
        <taxon>Umbridae</taxon>
        <taxon>Dallia</taxon>
    </lineage>
</organism>
<protein>
    <submittedName>
        <fullName evidence="1">Uncharacterized protein</fullName>
    </submittedName>
</protein>
<comment type="caution">
    <text evidence="1">The sequence shown here is derived from an EMBL/GenBank/DDBJ whole genome shotgun (WGS) entry which is preliminary data.</text>
</comment>
<sequence>MEEGRVTEGGGGGGRGVCFYSGVRLQSKADMEKPGNRKAVWESPAQRMAPKFTPGHSAGTARRPGAGSEPLSGCGDPSGTQTSKVVQWHRWGSAQIDPVALFAPEVQTLGTDLCF</sequence>
<gene>
    <name evidence="1" type="ORF">DPEC_G00228500</name>
</gene>
<proteinExistence type="predicted"/>
<evidence type="ECO:0000313" key="2">
    <source>
        <dbReference type="Proteomes" id="UP001157502"/>
    </source>
</evidence>